<gene>
    <name evidence="1" type="ORF">FLAG1_06827</name>
</gene>
<keyword evidence="2" id="KW-1185">Reference proteome</keyword>
<dbReference type="Pfam" id="PF08584">
    <property type="entry name" value="Ribonuc_P_40"/>
    <property type="match status" value="1"/>
</dbReference>
<dbReference type="EMBL" id="JXCE01000142">
    <property type="protein sequence ID" value="KPA40306.1"/>
    <property type="molecule type" value="Genomic_DNA"/>
</dbReference>
<evidence type="ECO:0000313" key="2">
    <source>
        <dbReference type="Proteomes" id="UP000037904"/>
    </source>
</evidence>
<organism evidence="1 2">
    <name type="scientific">Fusarium langsethiae</name>
    <dbReference type="NCBI Taxonomy" id="179993"/>
    <lineage>
        <taxon>Eukaryota</taxon>
        <taxon>Fungi</taxon>
        <taxon>Dikarya</taxon>
        <taxon>Ascomycota</taxon>
        <taxon>Pezizomycotina</taxon>
        <taxon>Sordariomycetes</taxon>
        <taxon>Hypocreomycetidae</taxon>
        <taxon>Hypocreales</taxon>
        <taxon>Nectriaceae</taxon>
        <taxon>Fusarium</taxon>
    </lineage>
</organism>
<evidence type="ECO:0000313" key="1">
    <source>
        <dbReference type="EMBL" id="KPA40306.1"/>
    </source>
</evidence>
<protein>
    <submittedName>
        <fullName evidence="1">Ribonuclease p mrp protein subunit pop1</fullName>
    </submittedName>
</protein>
<name>A0A0M9EVG3_FUSLA</name>
<dbReference type="GO" id="GO:0000172">
    <property type="term" value="C:ribonuclease MRP complex"/>
    <property type="evidence" value="ECO:0007669"/>
    <property type="project" value="TreeGrafter"/>
</dbReference>
<sequence length="355" mass="39415">MFPAAAPSVYQSPKCFVTHGTMGHVDIKQAPRKGKPWAAITSLDFIHKVDLILPAEVHDAVSEQLAKTEGPPRYSRVVMSVGDILQGDFLTEYIKKGDIIMLSEGRMTVGTLFTLCEGVLTMYVDKETHERAGLPGKPYGSKGGRVSKPRWTITYNLRDPSMLRGKKGFDRLIYACKNVFNQPMAWLFCDKTTKILSPDPLQQFFPTAFTSIPVISQDLAVVQPSLDVGPEILAENDREALEYFATETYEWLSLIRLASPRVRTQDSIDPYLSRYCVSGDTAKESTVCRISWEGFLSTEWLHGLLMDALAACPSGAWFSLGATCFSKGVPGTSDELTILRPPNAAGRYLMWEIKA</sequence>
<dbReference type="AlphaFoldDB" id="A0A0M9EVG3"/>
<comment type="caution">
    <text evidence="1">The sequence shown here is derived from an EMBL/GenBank/DDBJ whole genome shotgun (WGS) entry which is preliminary data.</text>
</comment>
<dbReference type="GO" id="GO:0004526">
    <property type="term" value="F:ribonuclease P activity"/>
    <property type="evidence" value="ECO:0007669"/>
    <property type="project" value="TreeGrafter"/>
</dbReference>
<dbReference type="GO" id="GO:0000171">
    <property type="term" value="F:ribonuclease MRP activity"/>
    <property type="evidence" value="ECO:0007669"/>
    <property type="project" value="TreeGrafter"/>
</dbReference>
<dbReference type="PANTHER" id="PTHR15396:SF1">
    <property type="entry name" value="RIBONUCLEASE P PROTEIN SUBUNIT P40"/>
    <property type="match status" value="1"/>
</dbReference>
<accession>A0A0M9EVG3</accession>
<dbReference type="GO" id="GO:0000447">
    <property type="term" value="P:endonucleolytic cleavage in ITS1 to separate SSU-rRNA from 5.8S rRNA and LSU-rRNA from tricistronic rRNA transcript (SSU-rRNA, 5.8S rRNA, LSU-rRNA)"/>
    <property type="evidence" value="ECO:0007669"/>
    <property type="project" value="TreeGrafter"/>
</dbReference>
<reference evidence="1 2" key="1">
    <citation type="submission" date="2015-04" db="EMBL/GenBank/DDBJ databases">
        <title>The draft genome sequence of Fusarium langsethiae, a T-2/HT-2 mycotoxin producer.</title>
        <authorList>
            <person name="Lysoe E."/>
            <person name="Divon H.H."/>
            <person name="Terzi V."/>
            <person name="Orru L."/>
            <person name="Lamontanara A."/>
            <person name="Kolseth A.-K."/>
            <person name="Frandsen R.J."/>
            <person name="Nielsen K."/>
            <person name="Thrane U."/>
        </authorList>
    </citation>
    <scope>NUCLEOTIDE SEQUENCE [LARGE SCALE GENOMIC DNA]</scope>
    <source>
        <strain evidence="1 2">Fl201059</strain>
    </source>
</reference>
<dbReference type="GO" id="GO:0030681">
    <property type="term" value="C:multimeric ribonuclease P complex"/>
    <property type="evidence" value="ECO:0007669"/>
    <property type="project" value="TreeGrafter"/>
</dbReference>
<dbReference type="PANTHER" id="PTHR15396">
    <property type="entry name" value="RIBONUCLEASE P PROTEIN SUBUNIT P40"/>
    <property type="match status" value="1"/>
</dbReference>
<dbReference type="InterPro" id="IPR013893">
    <property type="entry name" value="RNase_P_Rpp40"/>
</dbReference>
<dbReference type="GO" id="GO:0001682">
    <property type="term" value="P:tRNA 5'-leader removal"/>
    <property type="evidence" value="ECO:0007669"/>
    <property type="project" value="InterPro"/>
</dbReference>
<dbReference type="Proteomes" id="UP000037904">
    <property type="component" value="Unassembled WGS sequence"/>
</dbReference>
<proteinExistence type="predicted"/>
<dbReference type="OrthoDB" id="63112at2759"/>